<dbReference type="Proteomes" id="UP001530293">
    <property type="component" value="Unassembled WGS sequence"/>
</dbReference>
<keyword evidence="4 7" id="KW-0812">Transmembrane</keyword>
<keyword evidence="3" id="KW-1003">Cell membrane</keyword>
<dbReference type="AlphaFoldDB" id="A0ABD3MJC5"/>
<evidence type="ECO:0000256" key="5">
    <source>
        <dbReference type="ARBA" id="ARBA00022989"/>
    </source>
</evidence>
<comment type="similarity">
    <text evidence="2">Belongs to the SLC34A transporter family.</text>
</comment>
<proteinExistence type="inferred from homology"/>
<evidence type="ECO:0000313" key="9">
    <source>
        <dbReference type="Proteomes" id="UP001530293"/>
    </source>
</evidence>
<evidence type="ECO:0000256" key="4">
    <source>
        <dbReference type="ARBA" id="ARBA00022692"/>
    </source>
</evidence>
<evidence type="ECO:0000256" key="6">
    <source>
        <dbReference type="ARBA" id="ARBA00023136"/>
    </source>
</evidence>
<name>A0ABD3MJC5_9STRA</name>
<organism evidence="8 9">
    <name type="scientific">Discostella pseudostelligera</name>
    <dbReference type="NCBI Taxonomy" id="259834"/>
    <lineage>
        <taxon>Eukaryota</taxon>
        <taxon>Sar</taxon>
        <taxon>Stramenopiles</taxon>
        <taxon>Ochrophyta</taxon>
        <taxon>Bacillariophyta</taxon>
        <taxon>Coscinodiscophyceae</taxon>
        <taxon>Thalassiosirophycidae</taxon>
        <taxon>Stephanodiscales</taxon>
        <taxon>Stephanodiscaceae</taxon>
        <taxon>Discostella</taxon>
    </lineage>
</organism>
<evidence type="ECO:0000256" key="2">
    <source>
        <dbReference type="ARBA" id="ARBA00005808"/>
    </source>
</evidence>
<dbReference type="GO" id="GO:0005886">
    <property type="term" value="C:plasma membrane"/>
    <property type="evidence" value="ECO:0007669"/>
    <property type="project" value="UniProtKB-SubCell"/>
</dbReference>
<dbReference type="PANTHER" id="PTHR10010:SF46">
    <property type="entry name" value="SODIUM-DEPENDENT PHOSPHATE TRANSPORT PROTEIN 2B"/>
    <property type="match status" value="1"/>
</dbReference>
<dbReference type="EMBL" id="JALLBG020000111">
    <property type="protein sequence ID" value="KAL3763858.1"/>
    <property type="molecule type" value="Genomic_DNA"/>
</dbReference>
<gene>
    <name evidence="8" type="ORF">ACHAWU_006250</name>
</gene>
<dbReference type="GO" id="GO:0005436">
    <property type="term" value="F:sodium:phosphate symporter activity"/>
    <property type="evidence" value="ECO:0007669"/>
    <property type="project" value="UniProtKB-ARBA"/>
</dbReference>
<dbReference type="NCBIfam" id="NF037997">
    <property type="entry name" value="Na_Pi_symport"/>
    <property type="match status" value="2"/>
</dbReference>
<feature type="transmembrane region" description="Helical" evidence="7">
    <location>
        <begin position="68"/>
        <end position="89"/>
    </location>
</feature>
<evidence type="ECO:0000256" key="3">
    <source>
        <dbReference type="ARBA" id="ARBA00022475"/>
    </source>
</evidence>
<evidence type="ECO:0000313" key="8">
    <source>
        <dbReference type="EMBL" id="KAL3763858.1"/>
    </source>
</evidence>
<feature type="transmembrane region" description="Helical" evidence="7">
    <location>
        <begin position="496"/>
        <end position="520"/>
    </location>
</feature>
<feature type="transmembrane region" description="Helical" evidence="7">
    <location>
        <begin position="425"/>
        <end position="443"/>
    </location>
</feature>
<keyword evidence="9" id="KW-1185">Reference proteome</keyword>
<reference evidence="8 9" key="1">
    <citation type="submission" date="2024-10" db="EMBL/GenBank/DDBJ databases">
        <title>Updated reference genomes for cyclostephanoid diatoms.</title>
        <authorList>
            <person name="Roberts W.R."/>
            <person name="Alverson A.J."/>
        </authorList>
    </citation>
    <scope>NUCLEOTIDE SEQUENCE [LARGE SCALE GENOMIC DNA]</scope>
    <source>
        <strain evidence="8 9">AJA232-27</strain>
    </source>
</reference>
<evidence type="ECO:0000256" key="7">
    <source>
        <dbReference type="SAM" id="Phobius"/>
    </source>
</evidence>
<feature type="transmembrane region" description="Helical" evidence="7">
    <location>
        <begin position="319"/>
        <end position="343"/>
    </location>
</feature>
<comment type="caution">
    <text evidence="8">The sequence shown here is derived from an EMBL/GenBank/DDBJ whole genome shotgun (WGS) entry which is preliminary data.</text>
</comment>
<dbReference type="InterPro" id="IPR003841">
    <property type="entry name" value="Na/Pi_transpt"/>
</dbReference>
<feature type="transmembrane region" description="Helical" evidence="7">
    <location>
        <begin position="463"/>
        <end position="484"/>
    </location>
</feature>
<feature type="transmembrane region" description="Helical" evidence="7">
    <location>
        <begin position="355"/>
        <end position="375"/>
    </location>
</feature>
<evidence type="ECO:0000256" key="1">
    <source>
        <dbReference type="ARBA" id="ARBA00004651"/>
    </source>
</evidence>
<keyword evidence="5 7" id="KW-1133">Transmembrane helix</keyword>
<keyword evidence="6 7" id="KW-0472">Membrane</keyword>
<feature type="transmembrane region" description="Helical" evidence="7">
    <location>
        <begin position="101"/>
        <end position="125"/>
    </location>
</feature>
<feature type="transmembrane region" description="Helical" evidence="7">
    <location>
        <begin position="395"/>
        <end position="416"/>
    </location>
</feature>
<comment type="subcellular location">
    <subcellularLocation>
        <location evidence="1">Cell membrane</location>
        <topology evidence="1">Multi-pass membrane protein</topology>
    </subcellularLocation>
</comment>
<sequence length="611" mass="65968">MSFLKKSGGRSDAEAELANGLNNEEAVDAEKQMGGKPQDSAIDNLDDITWGEVCRTCWVHTPAQWAKIALNLTMVLFCLYWFIFSLELLSTGAKVLTGCAAAGLFGGNTNPVASLIVGIIVTVLLQSSSTTTSIIVALVGAGSVPVEPAIFMVMGANIGTSVTNTIVAIGQMGNGDELERAFAGATVHDCFNFLSVLVMFPFECASHFLAIMTGAMVKDYAPSQNSGSGNGGIKAIISPILDRIVISNSNVMKTVAAGGSCEEFYPTECSPVGTHTYQACAKDGKVGLITCNKEHGYCPLFFLEGATKSNDTTSGGISLLLGIIFLMICLTGLVMVLKAMLLGASTRIIKKATAINGYISMIIGCGLTMAVQSSSVTTSVLTPLVGLDIVSLQQMYPLTLGANIGTTITSIMAALVSSTSTAMQVALAHFFFNIFGILIWYPVPFMRRVPLAMARALGKATRWWRGFPFLYIATVFFIIPLILLGLSSLFVSSSKALVTLGVLLLVILILGAAKFFYWWFRKDGRAITEASFKRRQFKKDVMTAIIDEWNPLVEDVKNLKNHTGYQQCDYDAEDDVVKEVEKPLDDDKTGHTTVHDSTREFEEFEKKYINN</sequence>
<dbReference type="Pfam" id="PF02690">
    <property type="entry name" value="Na_Pi_cotrans"/>
    <property type="match status" value="2"/>
</dbReference>
<dbReference type="PANTHER" id="PTHR10010">
    <property type="entry name" value="SOLUTE CARRIER FAMILY 34 SODIUM PHOSPHATE , MEMBER 2-RELATED"/>
    <property type="match status" value="1"/>
</dbReference>
<protein>
    <submittedName>
        <fullName evidence="8">Uncharacterized protein</fullName>
    </submittedName>
</protein>
<accession>A0ABD3MJC5</accession>